<dbReference type="Proteomes" id="UP000225320">
    <property type="component" value="Unassembled WGS sequence"/>
</dbReference>
<name>A0A2C4GL29_9BACI</name>
<dbReference type="InterPro" id="IPR046208">
    <property type="entry name" value="DUF6241"/>
</dbReference>
<dbReference type="PROSITE" id="PS51257">
    <property type="entry name" value="PROKAR_LIPOPROTEIN"/>
    <property type="match status" value="1"/>
</dbReference>
<organism evidence="1 2">
    <name type="scientific">Bacillus toyonensis</name>
    <dbReference type="NCBI Taxonomy" id="155322"/>
    <lineage>
        <taxon>Bacteria</taxon>
        <taxon>Bacillati</taxon>
        <taxon>Bacillota</taxon>
        <taxon>Bacilli</taxon>
        <taxon>Bacillales</taxon>
        <taxon>Bacillaceae</taxon>
        <taxon>Bacillus</taxon>
        <taxon>Bacillus cereus group</taxon>
    </lineage>
</organism>
<dbReference type="RefSeq" id="WP_000823714.1">
    <property type="nucleotide sequence ID" value="NZ_JH791947.1"/>
</dbReference>
<comment type="caution">
    <text evidence="1">The sequence shown here is derived from an EMBL/GenBank/DDBJ whole genome shotgun (WGS) entry which is preliminary data.</text>
</comment>
<evidence type="ECO:0000313" key="1">
    <source>
        <dbReference type="EMBL" id="PGG75225.1"/>
    </source>
</evidence>
<sequence>MKRKLLTALACSALFIGMVACSSNEKTTNELKPKQEEKVQEKPKVQTIQKQPKDSYVVNEDDLSKAAQSIGEIRDEQTINDMMIHMCLQKITFHGNNLHGPGTRFIGQFQVTKENIQYLKNNLNVINTDDERQRYESLLNKWYAGDFESPVEDYSEIHYLRSGKKQSMEGSKLAKKTDSDEKKFILHYFGQEGLDIHNKEWKHGEL</sequence>
<proteinExistence type="predicted"/>
<dbReference type="Pfam" id="PF19754">
    <property type="entry name" value="DUF6241"/>
    <property type="match status" value="1"/>
</dbReference>
<reference evidence="1 2" key="1">
    <citation type="submission" date="2017-09" db="EMBL/GenBank/DDBJ databases">
        <title>Large-scale bioinformatics analysis of Bacillus genomes uncovers conserved roles of natural products in bacterial physiology.</title>
        <authorList>
            <consortium name="Agbiome Team Llc"/>
            <person name="Bleich R.M."/>
            <person name="Grubbs K.J."/>
            <person name="Santa Maria K.C."/>
            <person name="Allen S.E."/>
            <person name="Farag S."/>
            <person name="Shank E.A."/>
            <person name="Bowers A."/>
        </authorList>
    </citation>
    <scope>NUCLEOTIDE SEQUENCE [LARGE SCALE GENOMIC DNA]</scope>
    <source>
        <strain evidence="1 2">AFS094862</strain>
    </source>
</reference>
<evidence type="ECO:0008006" key="3">
    <source>
        <dbReference type="Google" id="ProtNLM"/>
    </source>
</evidence>
<accession>A0A2C4GL29</accession>
<dbReference type="AlphaFoldDB" id="A0A2C4GL29"/>
<protein>
    <recommendedName>
        <fullName evidence="3">Lipoprotein</fullName>
    </recommendedName>
</protein>
<dbReference type="EMBL" id="NVOI01000294">
    <property type="protein sequence ID" value="PGG75225.1"/>
    <property type="molecule type" value="Genomic_DNA"/>
</dbReference>
<evidence type="ECO:0000313" key="2">
    <source>
        <dbReference type="Proteomes" id="UP000225320"/>
    </source>
</evidence>
<gene>
    <name evidence="1" type="ORF">CON73_33145</name>
</gene>